<dbReference type="PRINTS" id="PR01434">
    <property type="entry name" value="NADHDHGNASE5"/>
</dbReference>
<keyword evidence="5 8" id="KW-1133">Transmembrane helix</keyword>
<evidence type="ECO:0000256" key="3">
    <source>
        <dbReference type="ARBA" id="ARBA00022475"/>
    </source>
</evidence>
<dbReference type="Pfam" id="PF00361">
    <property type="entry name" value="Proton_antipo_M"/>
    <property type="match status" value="1"/>
</dbReference>
<proteinExistence type="inferred from homology"/>
<feature type="transmembrane region" description="Helical" evidence="8">
    <location>
        <begin position="415"/>
        <end position="432"/>
    </location>
</feature>
<dbReference type="Proteomes" id="UP000578352">
    <property type="component" value="Unassembled WGS sequence"/>
</dbReference>
<feature type="transmembrane region" description="Helical" evidence="8">
    <location>
        <begin position="479"/>
        <end position="502"/>
    </location>
</feature>
<feature type="transmembrane region" description="Helical" evidence="8">
    <location>
        <begin position="169"/>
        <end position="192"/>
    </location>
</feature>
<keyword evidence="3" id="KW-1003">Cell membrane</keyword>
<evidence type="ECO:0000256" key="2">
    <source>
        <dbReference type="ARBA" id="ARBA00005346"/>
    </source>
</evidence>
<feature type="transmembrane region" description="Helical" evidence="8">
    <location>
        <begin position="377"/>
        <end position="395"/>
    </location>
</feature>
<protein>
    <submittedName>
        <fullName evidence="10">Multicomponent Na+:H+ antiporter subunit D</fullName>
    </submittedName>
</protein>
<feature type="transmembrane region" description="Helical" evidence="8">
    <location>
        <begin position="589"/>
        <end position="607"/>
    </location>
</feature>
<feature type="transmembrane region" description="Helical" evidence="8">
    <location>
        <begin position="35"/>
        <end position="56"/>
    </location>
</feature>
<evidence type="ECO:0000313" key="11">
    <source>
        <dbReference type="Proteomes" id="UP000578352"/>
    </source>
</evidence>
<feature type="transmembrane region" description="Helical" evidence="8">
    <location>
        <begin position="212"/>
        <end position="237"/>
    </location>
</feature>
<sequence length="608" mass="62223">MTTSALASALPLLIVVPIAFGCVVLAVGRWLPWRLIELLSLAGAGAALVLDAVLLAGSGRARIAEWVGGWTPLRGVSVGIALVCDQVAAGLAVLAAALVIAAVVFSWRYFEGSRTQFHGLLLFFLGGMTGFVLAGDIFTMFVFFELMSVAAYALAGMKIEDPSAVQGAINFGIVNSLAAYVSLIGVGTIYAHTGQLNLAELARTLAHQHGPLVVLGFVLICTGFLVKAAVVPFHFWLDDAHAVAPTPVCVLFSGVMVELGLYGVARVLAVAFAAPLGAAVQPFLLALGALTAAVGAVMCLLQRHLKRLLAFSTIAHVGMFFLILGVGGRDAGGALIVYLLGHAAVKGALFLLAGILLNRYGSVDEITLHGRARPLRFVGILYGLAALALAGLPPFATAVGKSMADSAADQARLGWVPVALLLTSALTGAAVLRAGGRVFLAMGAVPEGIEAEGMSGDTELIEVRIDSDRTPPSMLAPPAVLVGGALVLGLLPGLPAAAAVAAGRFLDSTGYAATALAGRAGYAASAPPAVEVWSPMALALAGLTVLLAVGVAAFELFGVRTPVRRAVDAVLRAPAHVLRRAHSGHVGDYVVWLALGVAAMGFGLLALS</sequence>
<evidence type="ECO:0000256" key="1">
    <source>
        <dbReference type="ARBA" id="ARBA00004651"/>
    </source>
</evidence>
<comment type="similarity">
    <text evidence="2">Belongs to the CPA3 antiporters (TC 2.A.63) subunit D family.</text>
</comment>
<name>A0A853CPR3_9MICO</name>
<gene>
    <name evidence="10" type="ORF">HNR13_000586</name>
</gene>
<feature type="transmembrane region" description="Helical" evidence="8">
    <location>
        <begin position="280"/>
        <end position="301"/>
    </location>
</feature>
<feature type="transmembrane region" description="Helical" evidence="8">
    <location>
        <begin position="249"/>
        <end position="274"/>
    </location>
</feature>
<dbReference type="InterPro" id="IPR050586">
    <property type="entry name" value="CPA3_Na-H_Antiporter_D"/>
</dbReference>
<evidence type="ECO:0000256" key="6">
    <source>
        <dbReference type="ARBA" id="ARBA00023136"/>
    </source>
</evidence>
<feature type="transmembrane region" description="Helical" evidence="8">
    <location>
        <begin position="117"/>
        <end position="134"/>
    </location>
</feature>
<dbReference type="PANTHER" id="PTHR42703">
    <property type="entry name" value="NADH DEHYDROGENASE"/>
    <property type="match status" value="1"/>
</dbReference>
<evidence type="ECO:0000256" key="5">
    <source>
        <dbReference type="ARBA" id="ARBA00022989"/>
    </source>
</evidence>
<keyword evidence="4 7" id="KW-0812">Transmembrane</keyword>
<comment type="caution">
    <text evidence="10">The sequence shown here is derived from an EMBL/GenBank/DDBJ whole genome shotgun (WGS) entry which is preliminary data.</text>
</comment>
<dbReference type="AlphaFoldDB" id="A0A853CPR3"/>
<feature type="domain" description="NADH:quinone oxidoreductase/Mrp antiporter transmembrane" evidence="9">
    <location>
        <begin position="134"/>
        <end position="427"/>
    </location>
</feature>
<dbReference type="GO" id="GO:0005886">
    <property type="term" value="C:plasma membrane"/>
    <property type="evidence" value="ECO:0007669"/>
    <property type="project" value="UniProtKB-SubCell"/>
</dbReference>
<keyword evidence="6 8" id="KW-0472">Membrane</keyword>
<evidence type="ECO:0000256" key="7">
    <source>
        <dbReference type="RuleBase" id="RU000320"/>
    </source>
</evidence>
<comment type="subcellular location">
    <subcellularLocation>
        <location evidence="1">Cell membrane</location>
        <topology evidence="1">Multi-pass membrane protein</topology>
    </subcellularLocation>
    <subcellularLocation>
        <location evidence="7">Membrane</location>
        <topology evidence="7">Multi-pass membrane protein</topology>
    </subcellularLocation>
</comment>
<feature type="transmembrane region" description="Helical" evidence="8">
    <location>
        <begin position="6"/>
        <end position="28"/>
    </location>
</feature>
<feature type="transmembrane region" description="Helical" evidence="8">
    <location>
        <begin position="536"/>
        <end position="557"/>
    </location>
</feature>
<evidence type="ECO:0000256" key="4">
    <source>
        <dbReference type="ARBA" id="ARBA00022692"/>
    </source>
</evidence>
<dbReference type="RefSeq" id="WP_218881155.1">
    <property type="nucleotide sequence ID" value="NZ_BAABEH010000001.1"/>
</dbReference>
<feature type="transmembrane region" description="Helical" evidence="8">
    <location>
        <begin position="308"/>
        <end position="328"/>
    </location>
</feature>
<evidence type="ECO:0000259" key="9">
    <source>
        <dbReference type="Pfam" id="PF00361"/>
    </source>
</evidence>
<feature type="transmembrane region" description="Helical" evidence="8">
    <location>
        <begin position="334"/>
        <end position="357"/>
    </location>
</feature>
<dbReference type="EMBL" id="JACCFL010000001">
    <property type="protein sequence ID" value="NYJ22299.1"/>
    <property type="molecule type" value="Genomic_DNA"/>
</dbReference>
<reference evidence="10 11" key="1">
    <citation type="submission" date="2020-07" db="EMBL/GenBank/DDBJ databases">
        <title>Sequencing the genomes of 1000 actinobacteria strains.</title>
        <authorList>
            <person name="Klenk H.-P."/>
        </authorList>
    </citation>
    <scope>NUCLEOTIDE SEQUENCE [LARGE SCALE GENOMIC DNA]</scope>
    <source>
        <strain evidence="10 11">DSM 15165</strain>
    </source>
</reference>
<accession>A0A853CPR3</accession>
<evidence type="ECO:0000256" key="8">
    <source>
        <dbReference type="SAM" id="Phobius"/>
    </source>
</evidence>
<feature type="transmembrane region" description="Helical" evidence="8">
    <location>
        <begin position="76"/>
        <end position="105"/>
    </location>
</feature>
<organism evidence="10 11">
    <name type="scientific">Leifsonia shinshuensis</name>
    <dbReference type="NCBI Taxonomy" id="150026"/>
    <lineage>
        <taxon>Bacteria</taxon>
        <taxon>Bacillati</taxon>
        <taxon>Actinomycetota</taxon>
        <taxon>Actinomycetes</taxon>
        <taxon>Micrococcales</taxon>
        <taxon>Microbacteriaceae</taxon>
        <taxon>Leifsonia</taxon>
    </lineage>
</organism>
<dbReference type="PANTHER" id="PTHR42703:SF1">
    <property type="entry name" value="NA(+)_H(+) ANTIPORTER SUBUNIT D1"/>
    <property type="match status" value="1"/>
</dbReference>
<dbReference type="InterPro" id="IPR001750">
    <property type="entry name" value="ND/Mrp_TM"/>
</dbReference>
<feature type="transmembrane region" description="Helical" evidence="8">
    <location>
        <begin position="140"/>
        <end position="157"/>
    </location>
</feature>
<evidence type="ECO:0000313" key="10">
    <source>
        <dbReference type="EMBL" id="NYJ22299.1"/>
    </source>
</evidence>